<proteinExistence type="predicted"/>
<dbReference type="STRING" id="1619234.SAMN05421730_10388"/>
<dbReference type="AlphaFoldDB" id="A0A1D3TY39"/>
<sequence length="89" mass="10472">MAGREVNETVKHCRKCLLKELDPEMYLKHLHTYIEHLDEEIKAEPGKYQERLDICRQCGLLMEGMCRGCGCFVELRAVILKNVCPYDKW</sequence>
<organism evidence="1 2">
    <name type="scientific">Anaerobium acetethylicum</name>
    <dbReference type="NCBI Taxonomy" id="1619234"/>
    <lineage>
        <taxon>Bacteria</taxon>
        <taxon>Bacillati</taxon>
        <taxon>Bacillota</taxon>
        <taxon>Clostridia</taxon>
        <taxon>Lachnospirales</taxon>
        <taxon>Lachnospiraceae</taxon>
        <taxon>Anaerobium</taxon>
    </lineage>
</organism>
<dbReference type="OrthoDB" id="7061841at2"/>
<dbReference type="Proteomes" id="UP000199315">
    <property type="component" value="Unassembled WGS sequence"/>
</dbReference>
<dbReference type="EMBL" id="FMKA01000038">
    <property type="protein sequence ID" value="SCP99328.1"/>
    <property type="molecule type" value="Genomic_DNA"/>
</dbReference>
<dbReference type="InterPro" id="IPR046169">
    <property type="entry name" value="DUF6171"/>
</dbReference>
<accession>A0A1D3TY39</accession>
<dbReference type="Pfam" id="PF19668">
    <property type="entry name" value="DUF6171"/>
    <property type="match status" value="1"/>
</dbReference>
<reference evidence="1 2" key="1">
    <citation type="submission" date="2016-09" db="EMBL/GenBank/DDBJ databases">
        <authorList>
            <person name="Capua I."/>
            <person name="De Benedictis P."/>
            <person name="Joannis T."/>
            <person name="Lombin L.H."/>
            <person name="Cattoli G."/>
        </authorList>
    </citation>
    <scope>NUCLEOTIDE SEQUENCE [LARGE SCALE GENOMIC DNA]</scope>
    <source>
        <strain evidence="1 2">GluBS11</strain>
    </source>
</reference>
<evidence type="ECO:0000313" key="1">
    <source>
        <dbReference type="EMBL" id="SCP99328.1"/>
    </source>
</evidence>
<dbReference type="RefSeq" id="WP_091236683.1">
    <property type="nucleotide sequence ID" value="NZ_FMKA01000038.1"/>
</dbReference>
<name>A0A1D3TY39_9FIRM</name>
<gene>
    <name evidence="1" type="ORF">SAMN05421730_10388</name>
</gene>
<protein>
    <submittedName>
        <fullName evidence="1">Uncharacterized protein</fullName>
    </submittedName>
</protein>
<keyword evidence="2" id="KW-1185">Reference proteome</keyword>
<evidence type="ECO:0000313" key="2">
    <source>
        <dbReference type="Proteomes" id="UP000199315"/>
    </source>
</evidence>